<comment type="caution">
    <text evidence="3">The sequence shown here is derived from an EMBL/GenBank/DDBJ whole genome shotgun (WGS) entry which is preliminary data.</text>
</comment>
<feature type="signal peptide" evidence="1">
    <location>
        <begin position="1"/>
        <end position="21"/>
    </location>
</feature>
<dbReference type="Pfam" id="PF00704">
    <property type="entry name" value="Glyco_hydro_18"/>
    <property type="match status" value="1"/>
</dbReference>
<feature type="chain" id="PRO_5046663131" description="GH18 domain-containing protein" evidence="1">
    <location>
        <begin position="22"/>
        <end position="426"/>
    </location>
</feature>
<protein>
    <recommendedName>
        <fullName evidence="2">GH18 domain-containing protein</fullName>
    </recommendedName>
</protein>
<evidence type="ECO:0000313" key="4">
    <source>
        <dbReference type="Proteomes" id="UP001437256"/>
    </source>
</evidence>
<dbReference type="Gene3D" id="3.20.20.80">
    <property type="entry name" value="Glycosidases"/>
    <property type="match status" value="2"/>
</dbReference>
<reference evidence="3 4" key="1">
    <citation type="submission" date="2024-05" db="EMBL/GenBank/DDBJ databases">
        <title>A draft genome resource for the thread blight pathogen Marasmius tenuissimus strain MS-2.</title>
        <authorList>
            <person name="Yulfo-Soto G.E."/>
            <person name="Baruah I.K."/>
            <person name="Amoako-Attah I."/>
            <person name="Bukari Y."/>
            <person name="Meinhardt L.W."/>
            <person name="Bailey B.A."/>
            <person name="Cohen S.P."/>
        </authorList>
    </citation>
    <scope>NUCLEOTIDE SEQUENCE [LARGE SCALE GENOMIC DNA]</scope>
    <source>
        <strain evidence="3 4">MS-2</strain>
    </source>
</reference>
<dbReference type="PANTHER" id="PTHR11177:SF392">
    <property type="entry name" value="HAP41P"/>
    <property type="match status" value="1"/>
</dbReference>
<name>A0ABR2ZTH2_9AGAR</name>
<dbReference type="InterPro" id="IPR011583">
    <property type="entry name" value="Chitinase_II/V-like_cat"/>
</dbReference>
<dbReference type="PANTHER" id="PTHR11177">
    <property type="entry name" value="CHITINASE"/>
    <property type="match status" value="1"/>
</dbReference>
<dbReference type="SUPFAM" id="SSF51445">
    <property type="entry name" value="(Trans)glycosidases"/>
    <property type="match status" value="1"/>
</dbReference>
<dbReference type="Proteomes" id="UP001437256">
    <property type="component" value="Unassembled WGS sequence"/>
</dbReference>
<dbReference type="InterPro" id="IPR050314">
    <property type="entry name" value="Glycosyl_Hydrlase_18"/>
</dbReference>
<organism evidence="3 4">
    <name type="scientific">Marasmius tenuissimus</name>
    <dbReference type="NCBI Taxonomy" id="585030"/>
    <lineage>
        <taxon>Eukaryota</taxon>
        <taxon>Fungi</taxon>
        <taxon>Dikarya</taxon>
        <taxon>Basidiomycota</taxon>
        <taxon>Agaricomycotina</taxon>
        <taxon>Agaricomycetes</taxon>
        <taxon>Agaricomycetidae</taxon>
        <taxon>Agaricales</taxon>
        <taxon>Marasmiineae</taxon>
        <taxon>Marasmiaceae</taxon>
        <taxon>Marasmius</taxon>
    </lineage>
</organism>
<dbReference type="InterPro" id="IPR017853">
    <property type="entry name" value="GH"/>
</dbReference>
<dbReference type="EMBL" id="JBBXMP010000068">
    <property type="protein sequence ID" value="KAL0064068.1"/>
    <property type="molecule type" value="Genomic_DNA"/>
</dbReference>
<proteinExistence type="predicted"/>
<evidence type="ECO:0000313" key="3">
    <source>
        <dbReference type="EMBL" id="KAL0064068.1"/>
    </source>
</evidence>
<evidence type="ECO:0000256" key="1">
    <source>
        <dbReference type="SAM" id="SignalP"/>
    </source>
</evidence>
<evidence type="ECO:0000259" key="2">
    <source>
        <dbReference type="PROSITE" id="PS51910"/>
    </source>
</evidence>
<keyword evidence="1" id="KW-0732">Signal</keyword>
<gene>
    <name evidence="3" type="ORF">AAF712_009034</name>
</gene>
<feature type="domain" description="GH18" evidence="2">
    <location>
        <begin position="23"/>
        <end position="426"/>
    </location>
</feature>
<keyword evidence="4" id="KW-1185">Reference proteome</keyword>
<dbReference type="InterPro" id="IPR001223">
    <property type="entry name" value="Glyco_hydro18_cat"/>
</dbReference>
<dbReference type="SMART" id="SM00636">
    <property type="entry name" value="Glyco_18"/>
    <property type="match status" value="1"/>
</dbReference>
<sequence length="426" mass="45794">MFALLSSSILLALQLAVISDAKGIANAWYPGWRADEFKPSEVSWSKYTHMTYAFATPSENHTLSLEKSNPSALSGFVKAAQENGVKAMVSLGGWTGSRFFSTAVGSAANRTNFVKIVTDFAVEHKLDGLDFEYANTAHLSCLQASLTFNLPSWEYPNRQGLGCNIINANDTVNYILFLEELRAHPVGQKLILSSAVSLGPFNDASGNPSANLAAFGKPLDFVSIMNYDVWGGWSTAVGPNGPLNDTCATPANQQGSGVWAVSKWSQAGIPINKLVLGLPAYGRGFSVKKADAYKNGSAIELAEYPPFNATNRPNGDRWDDPAGEVDACGVTNPAGSIFNFWGLIENGYLGKDGKPGKLPHRFDECSKGAFVYNPDKEIMIAYDSAETFKAKGKYITDTGLAGFSIWNSAGDYKDILLDAVHSSAGY</sequence>
<accession>A0ABR2ZTH2</accession>
<dbReference type="PROSITE" id="PS51910">
    <property type="entry name" value="GH18_2"/>
    <property type="match status" value="1"/>
</dbReference>